<comment type="subcellular location">
    <subcellularLocation>
        <location evidence="1">Nucleus</location>
    </subcellularLocation>
</comment>
<dbReference type="RefSeq" id="XP_019017992.1">
    <property type="nucleotide sequence ID" value="XM_019164327.1"/>
</dbReference>
<dbReference type="GO" id="GO:0030915">
    <property type="term" value="C:Smc5-Smc6 complex"/>
    <property type="evidence" value="ECO:0007669"/>
    <property type="project" value="InterPro"/>
</dbReference>
<dbReference type="PROSITE" id="PS51044">
    <property type="entry name" value="ZF_SP_RING"/>
    <property type="match status" value="1"/>
</dbReference>
<dbReference type="InterPro" id="IPR004181">
    <property type="entry name" value="Znf_MIZ"/>
</dbReference>
<evidence type="ECO:0000256" key="9">
    <source>
        <dbReference type="PROSITE-ProRule" id="PRU00452"/>
    </source>
</evidence>
<sequence>MSETEESELVSLPQHYPLLTKSRDELRKERPPAKATYSDKYVQPFLSDVKNSLVETIGVKFEIAAQKYLSGAASDDEYSRVKDTIYESIIKEDWINGVHDAFNSYSDSNDAYSLMLHVAFQTTQQKVTISNLYDYVSTESEAIANGTPLPFPSLTEVFDQEVKKVESQNEETKTVEDEAVRQFKQMMFVAVYPDRPIPFSLEKDGDDGDDDVEVDGGKVDLTCPISREVFVRPYRNKTCKHTYDLEPLKIYLRSSQECPECGVSLRMETVEPDLVMQTRVECFKRDAKLEELVKDRRFDETEKL</sequence>
<keyword evidence="8" id="KW-0539">Nucleus</keyword>
<dbReference type="GO" id="GO:0000724">
    <property type="term" value="P:double-strand break repair via homologous recombination"/>
    <property type="evidence" value="ECO:0007669"/>
    <property type="project" value="InterPro"/>
</dbReference>
<organism evidence="11 12">
    <name type="scientific">Pichia membranifaciens NRRL Y-2026</name>
    <dbReference type="NCBI Taxonomy" id="763406"/>
    <lineage>
        <taxon>Eukaryota</taxon>
        <taxon>Fungi</taxon>
        <taxon>Dikarya</taxon>
        <taxon>Ascomycota</taxon>
        <taxon>Saccharomycotina</taxon>
        <taxon>Pichiomycetes</taxon>
        <taxon>Pichiales</taxon>
        <taxon>Pichiaceae</taxon>
        <taxon>Pichia</taxon>
    </lineage>
</organism>
<evidence type="ECO:0000313" key="12">
    <source>
        <dbReference type="Proteomes" id="UP000094455"/>
    </source>
</evidence>
<dbReference type="SMART" id="SM00504">
    <property type="entry name" value="Ubox"/>
    <property type="match status" value="1"/>
</dbReference>
<dbReference type="PANTHER" id="PTHR21330">
    <property type="entry name" value="E3 SUMO-PROTEIN LIGASE NSE2"/>
    <property type="match status" value="1"/>
</dbReference>
<keyword evidence="4" id="KW-0479">Metal-binding</keyword>
<dbReference type="Proteomes" id="UP000094455">
    <property type="component" value="Unassembled WGS sequence"/>
</dbReference>
<dbReference type="GO" id="GO:0008270">
    <property type="term" value="F:zinc ion binding"/>
    <property type="evidence" value="ECO:0007669"/>
    <property type="project" value="UniProtKB-KW"/>
</dbReference>
<dbReference type="GO" id="GO:0005634">
    <property type="term" value="C:nucleus"/>
    <property type="evidence" value="ECO:0007669"/>
    <property type="project" value="UniProtKB-SubCell"/>
</dbReference>
<dbReference type="PANTHER" id="PTHR21330:SF1">
    <property type="entry name" value="E3 SUMO-PROTEIN LIGASE NSE2"/>
    <property type="match status" value="1"/>
</dbReference>
<dbReference type="GO" id="GO:0061665">
    <property type="term" value="F:SUMO ligase activity"/>
    <property type="evidence" value="ECO:0007669"/>
    <property type="project" value="TreeGrafter"/>
</dbReference>
<dbReference type="EMBL" id="KV454003">
    <property type="protein sequence ID" value="ODQ46879.1"/>
    <property type="molecule type" value="Genomic_DNA"/>
</dbReference>
<evidence type="ECO:0000256" key="5">
    <source>
        <dbReference type="ARBA" id="ARBA00022771"/>
    </source>
</evidence>
<evidence type="ECO:0000256" key="2">
    <source>
        <dbReference type="ARBA" id="ARBA00004718"/>
    </source>
</evidence>
<evidence type="ECO:0000256" key="3">
    <source>
        <dbReference type="ARBA" id="ARBA00022679"/>
    </source>
</evidence>
<dbReference type="AlphaFoldDB" id="A0A1E3NL68"/>
<feature type="domain" description="SP-RING-type" evidence="10">
    <location>
        <begin position="208"/>
        <end position="285"/>
    </location>
</feature>
<keyword evidence="6" id="KW-0833">Ubl conjugation pathway</keyword>
<dbReference type="GeneID" id="30181014"/>
<evidence type="ECO:0000256" key="1">
    <source>
        <dbReference type="ARBA" id="ARBA00004123"/>
    </source>
</evidence>
<evidence type="ECO:0000313" key="11">
    <source>
        <dbReference type="EMBL" id="ODQ46879.1"/>
    </source>
</evidence>
<dbReference type="STRING" id="763406.A0A1E3NL68"/>
<evidence type="ECO:0000256" key="6">
    <source>
        <dbReference type="ARBA" id="ARBA00022786"/>
    </source>
</evidence>
<keyword evidence="12" id="KW-1185">Reference proteome</keyword>
<dbReference type="InterPro" id="IPR026846">
    <property type="entry name" value="Nse2(Mms21)"/>
</dbReference>
<dbReference type="GO" id="GO:0004842">
    <property type="term" value="F:ubiquitin-protein transferase activity"/>
    <property type="evidence" value="ECO:0007669"/>
    <property type="project" value="InterPro"/>
</dbReference>
<evidence type="ECO:0000256" key="8">
    <source>
        <dbReference type="ARBA" id="ARBA00023242"/>
    </source>
</evidence>
<dbReference type="SUPFAM" id="SSF57850">
    <property type="entry name" value="RING/U-box"/>
    <property type="match status" value="1"/>
</dbReference>
<proteinExistence type="predicted"/>
<evidence type="ECO:0000256" key="4">
    <source>
        <dbReference type="ARBA" id="ARBA00022723"/>
    </source>
</evidence>
<dbReference type="GO" id="GO:0016567">
    <property type="term" value="P:protein ubiquitination"/>
    <property type="evidence" value="ECO:0007669"/>
    <property type="project" value="InterPro"/>
</dbReference>
<evidence type="ECO:0000256" key="7">
    <source>
        <dbReference type="ARBA" id="ARBA00022833"/>
    </source>
</evidence>
<accession>A0A1E3NL68</accession>
<evidence type="ECO:0000259" key="10">
    <source>
        <dbReference type="PROSITE" id="PS51044"/>
    </source>
</evidence>
<dbReference type="CDD" id="cd16651">
    <property type="entry name" value="SPL-RING_NSE2"/>
    <property type="match status" value="1"/>
</dbReference>
<gene>
    <name evidence="11" type="ORF">PICMEDRAFT_72909</name>
</gene>
<reference evidence="11 12" key="1">
    <citation type="journal article" date="2016" name="Proc. Natl. Acad. Sci. U.S.A.">
        <title>Comparative genomics of biotechnologically important yeasts.</title>
        <authorList>
            <person name="Riley R."/>
            <person name="Haridas S."/>
            <person name="Wolfe K.H."/>
            <person name="Lopes M.R."/>
            <person name="Hittinger C.T."/>
            <person name="Goeker M."/>
            <person name="Salamov A.A."/>
            <person name="Wisecaver J.H."/>
            <person name="Long T.M."/>
            <person name="Calvey C.H."/>
            <person name="Aerts A.L."/>
            <person name="Barry K.W."/>
            <person name="Choi C."/>
            <person name="Clum A."/>
            <person name="Coughlan A.Y."/>
            <person name="Deshpande S."/>
            <person name="Douglass A.P."/>
            <person name="Hanson S.J."/>
            <person name="Klenk H.-P."/>
            <person name="LaButti K.M."/>
            <person name="Lapidus A."/>
            <person name="Lindquist E.A."/>
            <person name="Lipzen A.M."/>
            <person name="Meier-Kolthoff J.P."/>
            <person name="Ohm R.A."/>
            <person name="Otillar R.P."/>
            <person name="Pangilinan J.L."/>
            <person name="Peng Y."/>
            <person name="Rokas A."/>
            <person name="Rosa C.A."/>
            <person name="Scheuner C."/>
            <person name="Sibirny A.A."/>
            <person name="Slot J.C."/>
            <person name="Stielow J.B."/>
            <person name="Sun H."/>
            <person name="Kurtzman C.P."/>
            <person name="Blackwell M."/>
            <person name="Grigoriev I.V."/>
            <person name="Jeffries T.W."/>
        </authorList>
    </citation>
    <scope>NUCLEOTIDE SEQUENCE [LARGE SCALE GENOMIC DNA]</scope>
    <source>
        <strain evidence="11 12">NRRL Y-2026</strain>
    </source>
</reference>
<dbReference type="Pfam" id="PF11789">
    <property type="entry name" value="zf-Nse"/>
    <property type="match status" value="1"/>
</dbReference>
<name>A0A1E3NL68_9ASCO</name>
<keyword evidence="5 9" id="KW-0863">Zinc-finger</keyword>
<keyword evidence="3" id="KW-0808">Transferase</keyword>
<dbReference type="OrthoDB" id="756301at2759"/>
<keyword evidence="7" id="KW-0862">Zinc</keyword>
<dbReference type="GO" id="GO:0016925">
    <property type="term" value="P:protein sumoylation"/>
    <property type="evidence" value="ECO:0007669"/>
    <property type="project" value="UniProtKB-UniPathway"/>
</dbReference>
<dbReference type="Gene3D" id="1.20.120.1010">
    <property type="match status" value="1"/>
</dbReference>
<dbReference type="InterPro" id="IPR003613">
    <property type="entry name" value="Ubox_domain"/>
</dbReference>
<comment type="pathway">
    <text evidence="2">Protein modification; protein sumoylation.</text>
</comment>
<protein>
    <recommendedName>
        <fullName evidence="10">SP-RING-type domain-containing protein</fullName>
    </recommendedName>
</protein>
<dbReference type="UniPathway" id="UPA00886"/>